<dbReference type="EMBL" id="CP009518">
    <property type="protein sequence ID" value="AKB85661.1"/>
    <property type="molecule type" value="Genomic_DNA"/>
</dbReference>
<organism evidence="2 3">
    <name type="scientific">Methanococcoides methylutens MM1</name>
    <dbReference type="NCBI Taxonomy" id="1434104"/>
    <lineage>
        <taxon>Archaea</taxon>
        <taxon>Methanobacteriati</taxon>
        <taxon>Methanobacteriota</taxon>
        <taxon>Stenosarchaea group</taxon>
        <taxon>Methanomicrobia</taxon>
        <taxon>Methanosarcinales</taxon>
        <taxon>Methanosarcinaceae</taxon>
        <taxon>Methanococcoides</taxon>
    </lineage>
</organism>
<dbReference type="Gene3D" id="2.20.25.270">
    <property type="match status" value="1"/>
</dbReference>
<name>A0A0E3SRN4_METMT</name>
<evidence type="ECO:0000313" key="3">
    <source>
        <dbReference type="Proteomes" id="UP000033048"/>
    </source>
</evidence>
<sequence length="183" mass="20157">MSFKILKQASCCGIGDSDSTGCDCASDSNCCDPGAISIDIKEVACPVCGKTGVHVENVTVKHMVKKELMDEVSEDEHWLCMSEECEVAYYTGSKVEFNIEDIKVTIWFKKDANPKYACYCNNITEEQVIETVVNKGLDNMKDIIVSINGKISSQCKVRNPAGKCCTQAFNEAIGKGMEIRNKE</sequence>
<dbReference type="Proteomes" id="UP000033048">
    <property type="component" value="Chromosome"/>
</dbReference>
<dbReference type="Pfam" id="PF18423">
    <property type="entry name" value="zf_CopZ"/>
    <property type="match status" value="1"/>
</dbReference>
<evidence type="ECO:0000259" key="1">
    <source>
        <dbReference type="Pfam" id="PF18423"/>
    </source>
</evidence>
<dbReference type="InterPro" id="IPR040890">
    <property type="entry name" value="Znf_CopZ"/>
</dbReference>
<dbReference type="PATRIC" id="fig|1434104.5.peg.1748"/>
<gene>
    <name evidence="2" type="ORF">MCMEM_1608</name>
</gene>
<accession>A0A0E3SRN4</accession>
<dbReference type="RefSeq" id="WP_048205729.1">
    <property type="nucleotide sequence ID" value="NZ_CP009518.1"/>
</dbReference>
<proteinExistence type="predicted"/>
<protein>
    <recommendedName>
        <fullName evidence="1">CopZ zinc binding domain-containing protein</fullName>
    </recommendedName>
</protein>
<dbReference type="AlphaFoldDB" id="A0A0E3SRN4"/>
<feature type="domain" description="CopZ zinc binding" evidence="1">
    <location>
        <begin position="44"/>
        <end position="103"/>
    </location>
</feature>
<dbReference type="STRING" id="1434104.MCMEM_1608"/>
<dbReference type="GeneID" id="24894170"/>
<keyword evidence="3" id="KW-1185">Reference proteome</keyword>
<reference evidence="2 3" key="1">
    <citation type="submission" date="2014-07" db="EMBL/GenBank/DDBJ databases">
        <title>Methanogenic archaea and the global carbon cycle.</title>
        <authorList>
            <person name="Henriksen J.R."/>
            <person name="Luke J."/>
            <person name="Reinhart S."/>
            <person name="Benedict M.N."/>
            <person name="Youngblut N.D."/>
            <person name="Metcalf M.E."/>
            <person name="Whitaker R.J."/>
            <person name="Metcalf W.W."/>
        </authorList>
    </citation>
    <scope>NUCLEOTIDE SEQUENCE [LARGE SCALE GENOMIC DNA]</scope>
    <source>
        <strain evidence="2 3">MM1</strain>
    </source>
</reference>
<dbReference type="HOGENOM" id="CLU_115326_1_0_2"/>
<dbReference type="InterPro" id="IPR041854">
    <property type="entry name" value="BFD-like_2Fe2S-bd_dom_sf"/>
</dbReference>
<evidence type="ECO:0000313" key="2">
    <source>
        <dbReference type="EMBL" id="AKB85661.1"/>
    </source>
</evidence>
<dbReference type="OrthoDB" id="141952at2157"/>
<dbReference type="KEGG" id="mmet:MCMEM_1608"/>
<dbReference type="CDD" id="cd10141">
    <property type="entry name" value="CopZ-like_Fer2_BFD-like"/>
    <property type="match status" value="1"/>
</dbReference>
<dbReference type="Gene3D" id="1.10.10.1100">
    <property type="entry name" value="BFD-like [2Fe-2S]-binding domain"/>
    <property type="match status" value="1"/>
</dbReference>